<gene>
    <name evidence="1" type="ORF">ACEN37_00300</name>
    <name evidence="2" type="ORF">FEZ48_03410</name>
</gene>
<reference evidence="1 4" key="2">
    <citation type="submission" date="2024-08" db="EMBL/GenBank/DDBJ databases">
        <authorList>
            <person name="Arias E."/>
        </authorList>
    </citation>
    <scope>NUCLEOTIDE SEQUENCE [LARGE SCALE GENOMIC DNA]</scope>
    <source>
        <strain evidence="1 4">FAM 24106</strain>
    </source>
</reference>
<dbReference type="EMBL" id="JBGQQK010000001">
    <property type="protein sequence ID" value="MFL2101683.1"/>
    <property type="molecule type" value="Genomic_DNA"/>
</dbReference>
<organism evidence="2 3">
    <name type="scientific">Marinilactibacillus psychrotolerans</name>
    <dbReference type="NCBI Taxonomy" id="191770"/>
    <lineage>
        <taxon>Bacteria</taxon>
        <taxon>Bacillati</taxon>
        <taxon>Bacillota</taxon>
        <taxon>Bacilli</taxon>
        <taxon>Lactobacillales</taxon>
        <taxon>Carnobacteriaceae</taxon>
        <taxon>Marinilactibacillus</taxon>
    </lineage>
</organism>
<dbReference type="OrthoDB" id="2156870at2"/>
<name>A0A5R9C6I4_9LACT</name>
<dbReference type="AlphaFoldDB" id="A0A5R9C6I4"/>
<proteinExistence type="predicted"/>
<evidence type="ECO:0000313" key="2">
    <source>
        <dbReference type="EMBL" id="TLQ08705.1"/>
    </source>
</evidence>
<evidence type="ECO:0000313" key="3">
    <source>
        <dbReference type="Proteomes" id="UP000307201"/>
    </source>
</evidence>
<evidence type="ECO:0000313" key="4">
    <source>
        <dbReference type="Proteomes" id="UP001625374"/>
    </source>
</evidence>
<sequence>MRETKPTHNYPSNKYKYVIECKSMQITLTVDNNDIIHNADGDIDCPLETVLRKNNFTLYELKKWGLVNIQFIEIINEEETIRNQIDCETVLQSTQF</sequence>
<accession>A0A5R9C6I4</accession>
<reference evidence="2 3" key="1">
    <citation type="submission" date="2019-05" db="EMBL/GenBank/DDBJ databases">
        <title>The metagenome of a microbial culture collection derived from dairy environment covers the genomic content of the human microbiome.</title>
        <authorList>
            <person name="Roder T."/>
            <person name="Wuthrich D."/>
            <person name="Sattari Z."/>
            <person name="Von Ah U."/>
            <person name="Bar C."/>
            <person name="Ronchi F."/>
            <person name="Macpherson A.J."/>
            <person name="Ganal-Vonarburg S.C."/>
            <person name="Bruggmann R."/>
            <person name="Vergeres G."/>
        </authorList>
    </citation>
    <scope>NUCLEOTIDE SEQUENCE [LARGE SCALE GENOMIC DNA]</scope>
    <source>
        <strain evidence="2 3">FAM 24235</strain>
    </source>
</reference>
<dbReference type="Proteomes" id="UP001625374">
    <property type="component" value="Unassembled WGS sequence"/>
</dbReference>
<dbReference type="Proteomes" id="UP000307201">
    <property type="component" value="Unassembled WGS sequence"/>
</dbReference>
<evidence type="ECO:0000313" key="1">
    <source>
        <dbReference type="EMBL" id="MFL2101683.1"/>
    </source>
</evidence>
<dbReference type="RefSeq" id="WP_138471145.1">
    <property type="nucleotide sequence ID" value="NZ_JBGQQI010000001.1"/>
</dbReference>
<dbReference type="EMBL" id="VBTE01000006">
    <property type="protein sequence ID" value="TLQ08705.1"/>
    <property type="molecule type" value="Genomic_DNA"/>
</dbReference>
<keyword evidence="4" id="KW-1185">Reference proteome</keyword>
<comment type="caution">
    <text evidence="2">The sequence shown here is derived from an EMBL/GenBank/DDBJ whole genome shotgun (WGS) entry which is preliminary data.</text>
</comment>
<protein>
    <submittedName>
        <fullName evidence="2">Uncharacterized protein</fullName>
    </submittedName>
</protein>